<evidence type="ECO:0000313" key="5">
    <source>
        <dbReference type="Proteomes" id="UP000253940"/>
    </source>
</evidence>
<name>A0A345P3U6_9GAMM</name>
<dbReference type="Pfam" id="PF10282">
    <property type="entry name" value="Lactonase"/>
    <property type="match status" value="1"/>
</dbReference>
<gene>
    <name evidence="4" type="ORF">HYN46_03160</name>
</gene>
<keyword evidence="2" id="KW-0119">Carbohydrate metabolism</keyword>
<dbReference type="SUPFAM" id="SSF50974">
    <property type="entry name" value="Nitrous oxide reductase, N-terminal domain"/>
    <property type="match status" value="1"/>
</dbReference>
<evidence type="ECO:0000313" key="4">
    <source>
        <dbReference type="EMBL" id="AXI01955.1"/>
    </source>
</evidence>
<dbReference type="PANTHER" id="PTHR30344:SF1">
    <property type="entry name" value="6-PHOSPHOGLUCONOLACTONASE"/>
    <property type="match status" value="1"/>
</dbReference>
<feature type="chain" id="PRO_5016649564" description="Lactonase family protein" evidence="3">
    <location>
        <begin position="19"/>
        <end position="326"/>
    </location>
</feature>
<dbReference type="InterPro" id="IPR015943">
    <property type="entry name" value="WD40/YVTN_repeat-like_dom_sf"/>
</dbReference>
<dbReference type="GO" id="GO:0017057">
    <property type="term" value="F:6-phosphogluconolactonase activity"/>
    <property type="evidence" value="ECO:0007669"/>
    <property type="project" value="TreeGrafter"/>
</dbReference>
<feature type="signal peptide" evidence="3">
    <location>
        <begin position="1"/>
        <end position="18"/>
    </location>
</feature>
<organism evidence="4 5">
    <name type="scientific">Aquirhabdus parva</name>
    <dbReference type="NCBI Taxonomy" id="2283318"/>
    <lineage>
        <taxon>Bacteria</taxon>
        <taxon>Pseudomonadati</taxon>
        <taxon>Pseudomonadota</taxon>
        <taxon>Gammaproteobacteria</taxon>
        <taxon>Moraxellales</taxon>
        <taxon>Moraxellaceae</taxon>
        <taxon>Aquirhabdus</taxon>
    </lineage>
</organism>
<dbReference type="Proteomes" id="UP000253940">
    <property type="component" value="Chromosome"/>
</dbReference>
<sequence length="326" mass="33235">MRKLALVVSLSIPLFIAACTKTTTIGHAYFVSPANNSIYDYSIRQNNSSTGSSSTTENTLTLLSTLALPTTGTDFSLASDIAGKYLLVANNTTGALSTYTIDDAGALSTAPVATLNSPSGANPIGLTIDATGRFVYVANSGTSNNSITEYTLDSTGTLSLNSTLSLSNTAPNAIVSNPTKQVVYVLTGNTLISTYAISSTDGTLSLASTAESPVSTVGAYDLAISPNGQYAYVVTTTGIHQYSIASDGGLTEVSTPVALATGTAPYTIAVDPSNQSVYVTNTDSANISVYTIGTNGALTYQSAIAGSASDISSQAVNNRTEPQAAS</sequence>
<dbReference type="PANTHER" id="PTHR30344">
    <property type="entry name" value="6-PHOSPHOGLUCONOLACTONASE-RELATED"/>
    <property type="match status" value="1"/>
</dbReference>
<dbReference type="Gene3D" id="2.130.10.10">
    <property type="entry name" value="YVTN repeat-like/Quinoprotein amine dehydrogenase"/>
    <property type="match status" value="1"/>
</dbReference>
<evidence type="ECO:0008006" key="6">
    <source>
        <dbReference type="Google" id="ProtNLM"/>
    </source>
</evidence>
<dbReference type="RefSeq" id="WP_114898065.1">
    <property type="nucleotide sequence ID" value="NZ_CP031222.1"/>
</dbReference>
<dbReference type="AlphaFoldDB" id="A0A345P3U6"/>
<protein>
    <recommendedName>
        <fullName evidence="6">Lactonase family protein</fullName>
    </recommendedName>
</protein>
<dbReference type="PROSITE" id="PS51257">
    <property type="entry name" value="PROKAR_LIPOPROTEIN"/>
    <property type="match status" value="1"/>
</dbReference>
<keyword evidence="3" id="KW-0732">Signal</keyword>
<comment type="similarity">
    <text evidence="1">Belongs to the cycloisomerase 2 family.</text>
</comment>
<proteinExistence type="inferred from homology"/>
<dbReference type="InterPro" id="IPR050282">
    <property type="entry name" value="Cycloisomerase_2"/>
</dbReference>
<dbReference type="InterPro" id="IPR019405">
    <property type="entry name" value="Lactonase_7-beta_prop"/>
</dbReference>
<keyword evidence="2" id="KW-0313">Glucose metabolism</keyword>
<dbReference type="InterPro" id="IPR011045">
    <property type="entry name" value="N2O_reductase_N"/>
</dbReference>
<keyword evidence="5" id="KW-1185">Reference proteome</keyword>
<dbReference type="OrthoDB" id="9790815at2"/>
<dbReference type="KEGG" id="mbah:HYN46_03160"/>
<dbReference type="GO" id="GO:0006006">
    <property type="term" value="P:glucose metabolic process"/>
    <property type="evidence" value="ECO:0007669"/>
    <property type="project" value="UniProtKB-KW"/>
</dbReference>
<reference evidence="4 5" key="1">
    <citation type="submission" date="2018-07" db="EMBL/GenBank/DDBJ databases">
        <title>Genome sequencing of Moraxellaceae gen. HYN0046.</title>
        <authorList>
            <person name="Kim M."/>
            <person name="Yi H."/>
        </authorList>
    </citation>
    <scope>NUCLEOTIDE SEQUENCE [LARGE SCALE GENOMIC DNA]</scope>
    <source>
        <strain evidence="4 5">HYN0046</strain>
    </source>
</reference>
<evidence type="ECO:0000256" key="1">
    <source>
        <dbReference type="ARBA" id="ARBA00005564"/>
    </source>
</evidence>
<evidence type="ECO:0000256" key="2">
    <source>
        <dbReference type="ARBA" id="ARBA00022526"/>
    </source>
</evidence>
<accession>A0A345P3U6</accession>
<dbReference type="EMBL" id="CP031222">
    <property type="protein sequence ID" value="AXI01955.1"/>
    <property type="molecule type" value="Genomic_DNA"/>
</dbReference>
<evidence type="ECO:0000256" key="3">
    <source>
        <dbReference type="SAM" id="SignalP"/>
    </source>
</evidence>